<protein>
    <submittedName>
        <fullName evidence="2">Str. FM013</fullName>
    </submittedName>
</protein>
<gene>
    <name evidence="2" type="ORF">PCAMFM013_S005g000004</name>
</gene>
<proteinExistence type="predicted"/>
<evidence type="ECO:0000313" key="3">
    <source>
        <dbReference type="Proteomes" id="UP000053732"/>
    </source>
</evidence>
<evidence type="ECO:0000256" key="1">
    <source>
        <dbReference type="SAM" id="MobiDB-lite"/>
    </source>
</evidence>
<dbReference type="EMBL" id="HG793138">
    <property type="protein sequence ID" value="CRL20840.1"/>
    <property type="molecule type" value="Genomic_DNA"/>
</dbReference>
<reference evidence="2 3" key="1">
    <citation type="journal article" date="2014" name="Nat. Commun.">
        <title>Multiple recent horizontal transfers of a large genomic region in cheese making fungi.</title>
        <authorList>
            <person name="Cheeseman K."/>
            <person name="Ropars J."/>
            <person name="Renault P."/>
            <person name="Dupont J."/>
            <person name="Gouzy J."/>
            <person name="Branca A."/>
            <person name="Abraham A.L."/>
            <person name="Ceppi M."/>
            <person name="Conseiller E."/>
            <person name="Debuchy R."/>
            <person name="Malagnac F."/>
            <person name="Goarin A."/>
            <person name="Silar P."/>
            <person name="Lacoste S."/>
            <person name="Sallet E."/>
            <person name="Bensimon A."/>
            <person name="Giraud T."/>
            <person name="Brygoo Y."/>
        </authorList>
    </citation>
    <scope>NUCLEOTIDE SEQUENCE [LARGE SCALE GENOMIC DNA]</scope>
    <source>
        <strain evidence="3">FM 013</strain>
    </source>
</reference>
<feature type="compositionally biased region" description="Polar residues" evidence="1">
    <location>
        <begin position="141"/>
        <end position="151"/>
    </location>
</feature>
<dbReference type="STRING" id="1429867.A0A0G4P3E5"/>
<feature type="compositionally biased region" description="Basic and acidic residues" evidence="1">
    <location>
        <begin position="794"/>
        <end position="806"/>
    </location>
</feature>
<organism evidence="2 3">
    <name type="scientific">Penicillium camemberti (strain FM 013)</name>
    <dbReference type="NCBI Taxonomy" id="1429867"/>
    <lineage>
        <taxon>Eukaryota</taxon>
        <taxon>Fungi</taxon>
        <taxon>Dikarya</taxon>
        <taxon>Ascomycota</taxon>
        <taxon>Pezizomycotina</taxon>
        <taxon>Eurotiomycetes</taxon>
        <taxon>Eurotiomycetidae</taxon>
        <taxon>Eurotiales</taxon>
        <taxon>Aspergillaceae</taxon>
        <taxon>Penicillium</taxon>
    </lineage>
</organism>
<evidence type="ECO:0000313" key="2">
    <source>
        <dbReference type="EMBL" id="CRL20840.1"/>
    </source>
</evidence>
<feature type="region of interest" description="Disordered" evidence="1">
    <location>
        <begin position="761"/>
        <end position="806"/>
    </location>
</feature>
<accession>A0A0G4P3E5</accession>
<sequence>MPISIDPNPHGSDRSYSDDEDASSVHVPASSELGSDEYRYHDGWAPLPYRDELKPSDSASRPRTSHLSRPPHGSPSTSGRRPTSRRMAPEHQSLAPRGRRQQSPDSPDSADSADKYFHTFGPNDQRDSQQPMPSVHRHAPNQRSGPSNTPYPSAPPFQVPLDFVLRVGDQAKDVTVHLDLDAAIDINPDLECLSRLNRLGHFKEASRLFEKRLVIHVDFFPVVAEYADLLLEQGSFGHLHDFLSTRLNDSRVEYSDGEVQLMRLVRSLAGMYTRGALIPALEMAVEVLGLRERESKGDPPWSKSSIGIQIQLVEVCLRIITYAVAHSTFLQNKAFRILLEWNPTPPVTQTLPGVLHSHKSSRIHWRKPPSRSNINITFDAGISQDPVKNTTKRKYPQLSEWYRFLVKEGFFWESHRILRAILPLLGDELSGQYAIDGTLEDFADLDELPRAPDMSIEQGGISRSDEQLLFTELANASLFTAFFNLHTSPKSVQAIQRQFSQRAHYLATSILSKFPHLINSRPYLNWVLLEATQGLWMGIPFQPSVIESRLPSRIWSRDSTTGTQHLQPGQTTAYSNMIIESRLNIVAHSAKEIGDYHLQQTILQYLIQGASSPERRLTILQDLAQLCQNDMQDITGNLQCLLYEYPTQYSYDFADVERKCLTLQRLLDFDNTFPSRFDYDFEARQHLNIVFFDVPSLARRRVIVRYHLLKSMGRNVEADLAMARLRHTEEHVPRHMLPHMGSTSTMCPGCADCGGLAKEPSPVGGINPPTSGPSSTTRPLGPAPHQTYQTHRALGHERHESHLGDDDIVRNVEKMMKKD</sequence>
<keyword evidence="3" id="KW-1185">Reference proteome</keyword>
<dbReference type="Proteomes" id="UP000053732">
    <property type="component" value="Unassembled WGS sequence"/>
</dbReference>
<feature type="compositionally biased region" description="Low complexity" evidence="1">
    <location>
        <begin position="764"/>
        <end position="780"/>
    </location>
</feature>
<feature type="region of interest" description="Disordered" evidence="1">
    <location>
        <begin position="1"/>
        <end position="155"/>
    </location>
</feature>
<name>A0A0G4P3E5_PENC3</name>
<feature type="compositionally biased region" description="Polar residues" evidence="1">
    <location>
        <begin position="57"/>
        <end position="67"/>
    </location>
</feature>
<dbReference type="AlphaFoldDB" id="A0A0G4P3E5"/>